<feature type="compositionally biased region" description="Polar residues" evidence="1">
    <location>
        <begin position="1922"/>
        <end position="1944"/>
    </location>
</feature>
<feature type="region of interest" description="Disordered" evidence="1">
    <location>
        <begin position="612"/>
        <end position="702"/>
    </location>
</feature>
<dbReference type="Pfam" id="PF14874">
    <property type="entry name" value="PapD-like"/>
    <property type="match status" value="1"/>
</dbReference>
<feature type="compositionally biased region" description="Polar residues" evidence="1">
    <location>
        <begin position="655"/>
        <end position="668"/>
    </location>
</feature>
<evidence type="ECO:0000313" key="3">
    <source>
        <dbReference type="Proteomes" id="UP001152320"/>
    </source>
</evidence>
<evidence type="ECO:0000256" key="1">
    <source>
        <dbReference type="SAM" id="MobiDB-lite"/>
    </source>
</evidence>
<feature type="compositionally biased region" description="Polar residues" evidence="1">
    <location>
        <begin position="1984"/>
        <end position="1994"/>
    </location>
</feature>
<feature type="compositionally biased region" description="Basic and acidic residues" evidence="1">
    <location>
        <begin position="1040"/>
        <end position="1050"/>
    </location>
</feature>
<feature type="region of interest" description="Disordered" evidence="1">
    <location>
        <begin position="1903"/>
        <end position="2080"/>
    </location>
</feature>
<feature type="compositionally biased region" description="Basic and acidic residues" evidence="1">
    <location>
        <begin position="2312"/>
        <end position="2330"/>
    </location>
</feature>
<dbReference type="PANTHER" id="PTHR21963">
    <property type="entry name" value="PF6"/>
    <property type="match status" value="1"/>
</dbReference>
<feature type="region of interest" description="Disordered" evidence="1">
    <location>
        <begin position="2303"/>
        <end position="2336"/>
    </location>
</feature>
<feature type="compositionally biased region" description="Polar residues" evidence="1">
    <location>
        <begin position="2019"/>
        <end position="2038"/>
    </location>
</feature>
<dbReference type="InterPro" id="IPR026173">
    <property type="entry name" value="SPAG17"/>
</dbReference>
<dbReference type="Proteomes" id="UP001152320">
    <property type="component" value="Chromosome 16"/>
</dbReference>
<evidence type="ECO:0000313" key="2">
    <source>
        <dbReference type="EMBL" id="KAJ8027028.1"/>
    </source>
</evidence>
<feature type="compositionally biased region" description="Basic and acidic residues" evidence="1">
    <location>
        <begin position="886"/>
        <end position="906"/>
    </location>
</feature>
<feature type="compositionally biased region" description="Low complexity" evidence="1">
    <location>
        <begin position="1076"/>
        <end position="1088"/>
    </location>
</feature>
<accession>A0A9Q0YR88</accession>
<feature type="region of interest" description="Disordered" evidence="1">
    <location>
        <begin position="1792"/>
        <end position="1861"/>
    </location>
</feature>
<dbReference type="PANTHER" id="PTHR21963:SF1">
    <property type="entry name" value="SPERM-ASSOCIATED ANTIGEN 17"/>
    <property type="match status" value="1"/>
</dbReference>
<feature type="compositionally biased region" description="Basic and acidic residues" evidence="1">
    <location>
        <begin position="136"/>
        <end position="150"/>
    </location>
</feature>
<feature type="compositionally biased region" description="Polar residues" evidence="1">
    <location>
        <begin position="2046"/>
        <end position="2064"/>
    </location>
</feature>
<feature type="compositionally biased region" description="Basic and acidic residues" evidence="1">
    <location>
        <begin position="946"/>
        <end position="956"/>
    </location>
</feature>
<reference evidence="2" key="1">
    <citation type="submission" date="2021-10" db="EMBL/GenBank/DDBJ databases">
        <title>Tropical sea cucumber genome reveals ecological adaptation and Cuvierian tubules defense mechanism.</title>
        <authorList>
            <person name="Chen T."/>
        </authorList>
    </citation>
    <scope>NUCLEOTIDE SEQUENCE</scope>
    <source>
        <strain evidence="2">Nanhai2018</strain>
        <tissue evidence="2">Muscle</tissue>
    </source>
</reference>
<feature type="compositionally biased region" description="Low complexity" evidence="1">
    <location>
        <begin position="824"/>
        <end position="840"/>
    </location>
</feature>
<feature type="region of interest" description="Disordered" evidence="1">
    <location>
        <begin position="1040"/>
        <end position="1088"/>
    </location>
</feature>
<dbReference type="GO" id="GO:0003351">
    <property type="term" value="P:epithelial cilium movement involved in extracellular fluid movement"/>
    <property type="evidence" value="ECO:0007669"/>
    <property type="project" value="TreeGrafter"/>
</dbReference>
<feature type="region of interest" description="Disordered" evidence="1">
    <location>
        <begin position="1561"/>
        <end position="1590"/>
    </location>
</feature>
<gene>
    <name evidence="2" type="ORF">HOLleu_32042</name>
</gene>
<sequence length="2336" mass="256042">MSKKRAKSGSGSAGAARWESGLLATPFEEEGWTAFIGNILPSELADKEYAAFLCSSVSSGIRKLFSVITYEGLIEEVNELGNPKGKRPKDVPAFSEICETAKTHLDSNEPIPLSLLAKLIKWKLLAIKDADLKRREQDGKETGGKESKEKKSGKKSARGKSAKGKGKKSPEIPSPKKESKLKKRGEDDEENKYIDDEPDDGPQHYILLYGFLEAPLLVLLSDLGINVNCILRLTSEDYSLFDKRKAEREEEEEEFQRPQEVIEAEQKANAKATEELERFWKQYEPLLLNAFKGSSLHDIARLTYAVKNELIPEEYDDTDQQAEFGTTLFEDVACMIYDLLDKKRQYKNYQENMKLVEINASQSQPEVQLTSSGIAAVAGTVSSSAIQQASDGVSQTTSVDTRYYKDLMDSVPAESCSVPLIMHCMLEQIVATEEGKEPPSAKLHQLREDGLDHGLAAHIDSISAKFNFGQPTEETKESETLEMESDPQFPVFYHYGDKTSEKLRHLNHIDGFDALKGEEVMIRVLPVSRVTKFPRPSAAVMKQRSARLHELLHKCFKEGMDTAEMDHILRKFVFESLILRSTDSRGHVQADEEMEGEIVWDDPYIIVNKKTEPAQMETASESQSPPVGGDQNSSPDINRSTTPGGGILKVDSKSRQGSAGSVRSSKSQVHFEDGVQAQRDLTAEESNVSIPDKKRSPTPSLISIQDVADRPQRLLDEWCFVEHLKPNVLLQILDEARLLCPYMDTYYHRKDHSLLIVMHNPIDAEKKNIITWDAKLHSNVGFRNYLEHVADYIEDWTDKEEEKYQAELREKELAAELAAAQAAAASAAGSPSTSRPGSSKARNRSQSPKKSRSKSPKGRGSESPAPAANLDPNSSNFMRPNSMKAWKVEHDKQLAEEEKKKQEKDRKGKKSARSRSASPKKDDKEEKGKDKKEDSKKRTASGRGSRKGDKEKKDAAAAEGEEKDGAGQIQELPHPERYYPFVGYDVGNNMIHANGSLTSLFPTDGGLICCDKTQFISGYVFINTTVLKDGHALTVHILDPKDPVEEKSENDPTAASKESQQEDGVVPEGEDSQAELLPSSSQKPLSSFGSITASLNDGMVLSISGYGKSGAPKIEEEKPEVEIVIPPVASPSPPPPAASPSRGRGGSGKKSKKGAPSAVGESEKASQKPSEQHKEEEAKIPEPPPPKEPEEPPFQQLFISCPNGLHVSYKLESIAGNQSDGEKAPGKMLIKQSYPSKTAGQQPCEAAIQNPAMTEHCRFINSEGAVIKFMMDGRTEVLFSTGVVSKAASVPVGERFGSPSQSREGSPQRGGSAMSNHLSDAKKGNMKVAGSKTSIPPSMDPLDEAPGSPGGIIPFEWITTTMTGDRFGTKADGTKFEEKSVMLYSARDPVTDEVMTTREDKVVIVERPDGTKIVDHSDGTRITSYTVDVEYREMNGETEETGEVTPVKVRTVQQVKVECAGYATVIFNSEDGIATTIFGNGTQVIAIPDGSYEILHHDGSRMTMAPDGCVQFTPKPEEGDNGSLVSPTMYTLHHKEKVVCQVKNSTGKTFSVNWKGELMCNEEEQSSEGKTQEEGEADGAGGEGTSKPQEKIEVVSHVPRYFVVNSDGSGCELLREKDLSSYFQQVEMDPSTAFIQEPLPDHPEVQGLTVMKPYLTNVSDTWLLKFDEENIVPQNLRPRDFSQLPPKEMKKPGPKFGTNVGKGLAVGSKKMPPEPPPAPQCPRYLQLRQFTQYKPVDIKLRKEMEACLEAHAKEVADQEKIDAERQLKDPRSEEEKIQAGDLLAQILAQDENQQKLDDTEGSKQETLIEKQPTAESDVLPAMAKPTDLGNPERSKELYENATAPAPLPPPPKPHNKYTEDDWNRVRLELQEEQANREALRKREVPPYFDSQWGKSFLAAQAATSLEEPDMEALTRKLAEGTKQGTQPPSNSLPSTPDNSPASDQQGGGDMSQPSDVNESPFGQTPKIPTLQTPREGDSPFVQGVNASPSDVRPTNPTPGHAGGVGTPTQVRPTNPTPAHASQPQPLNRPGNPTASSDSDVPARNLPSDTPSSYASFPNHPSTIPEQVEEQDDCTAGLAGDNNGYNSEVALQVMSSETLIDPESEDIKISPGDSPSKSVAGSLKRSPVRLPAAIQGQKPGALPNQQFQAVEEPVRRKVMTSSLAGLKVFGDKKVSANRGFELVPGEVFFGELREGCTYVMAVNLKNIGIDSCRYKVKQPPPATGLQVIYKPGPVAAGMKAQLQIQLYAIAVGVEGESGRGSIGHHLEITTETDFIFLPVSAYILTAHEYDELCRTKGRPYLAPGVQLLSNKPPSREGIIRPRKETPKKAGQEETTNT</sequence>
<feature type="region of interest" description="Disordered" evidence="1">
    <location>
        <begin position="824"/>
        <end position="973"/>
    </location>
</feature>
<keyword evidence="3" id="KW-1185">Reference proteome</keyword>
<feature type="compositionally biased region" description="Polar residues" evidence="1">
    <location>
        <begin position="617"/>
        <end position="642"/>
    </location>
</feature>
<dbReference type="GO" id="GO:1990716">
    <property type="term" value="C:axonemal central apparatus"/>
    <property type="evidence" value="ECO:0007669"/>
    <property type="project" value="TreeGrafter"/>
</dbReference>
<comment type="caution">
    <text evidence="2">The sequence shown here is derived from an EMBL/GenBank/DDBJ whole genome shotgun (WGS) entry which is preliminary data.</text>
</comment>
<protein>
    <submittedName>
        <fullName evidence="2">Sperm-associated antigen 17</fullName>
    </submittedName>
</protein>
<name>A0A9Q0YR88_HOLLE</name>
<dbReference type="GO" id="GO:0005576">
    <property type="term" value="C:extracellular region"/>
    <property type="evidence" value="ECO:0007669"/>
    <property type="project" value="GOC"/>
</dbReference>
<organism evidence="2 3">
    <name type="scientific">Holothuria leucospilota</name>
    <name type="common">Black long sea cucumber</name>
    <name type="synonym">Mertensiothuria leucospilota</name>
    <dbReference type="NCBI Taxonomy" id="206669"/>
    <lineage>
        <taxon>Eukaryota</taxon>
        <taxon>Metazoa</taxon>
        <taxon>Echinodermata</taxon>
        <taxon>Eleutherozoa</taxon>
        <taxon>Echinozoa</taxon>
        <taxon>Holothuroidea</taxon>
        <taxon>Aspidochirotacea</taxon>
        <taxon>Aspidochirotida</taxon>
        <taxon>Holothuriidae</taxon>
        <taxon>Holothuria</taxon>
    </lineage>
</organism>
<feature type="compositionally biased region" description="Basic and acidic residues" evidence="1">
    <location>
        <begin position="1792"/>
        <end position="1808"/>
    </location>
</feature>
<feature type="compositionally biased region" description="Basic residues" evidence="1">
    <location>
        <begin position="841"/>
        <end position="857"/>
    </location>
</feature>
<feature type="compositionally biased region" description="Pro residues" evidence="1">
    <location>
        <begin position="1128"/>
        <end position="1138"/>
    </location>
</feature>
<dbReference type="Gene3D" id="2.60.450.20">
    <property type="match status" value="1"/>
</dbReference>
<dbReference type="OrthoDB" id="10257153at2759"/>
<feature type="region of interest" description="Disordered" evidence="1">
    <location>
        <begin position="1125"/>
        <end position="1197"/>
    </location>
</feature>
<feature type="compositionally biased region" description="Basic and acidic residues" evidence="1">
    <location>
        <begin position="168"/>
        <end position="178"/>
    </location>
</feature>
<dbReference type="InterPro" id="IPR047002">
    <property type="entry name" value="Tcp10_C_sf"/>
</dbReference>
<feature type="compositionally biased region" description="Basic residues" evidence="1">
    <location>
        <begin position="151"/>
        <end position="167"/>
    </location>
</feature>
<proteinExistence type="predicted"/>
<dbReference type="GO" id="GO:1904158">
    <property type="term" value="P:axonemal central apparatus assembly"/>
    <property type="evidence" value="ECO:0007669"/>
    <property type="project" value="TreeGrafter"/>
</dbReference>
<feature type="region of interest" description="Disordered" evidence="1">
    <location>
        <begin position="2102"/>
        <end position="2124"/>
    </location>
</feature>
<feature type="compositionally biased region" description="Basic and acidic residues" evidence="1">
    <location>
        <begin position="1161"/>
        <end position="1190"/>
    </location>
</feature>
<feature type="compositionally biased region" description="Basic and acidic residues" evidence="1">
    <location>
        <begin position="919"/>
        <end position="937"/>
    </location>
</feature>
<feature type="region of interest" description="Disordered" evidence="1">
    <location>
        <begin position="1292"/>
        <end position="1347"/>
    </location>
</feature>
<feature type="compositionally biased region" description="Polar residues" evidence="1">
    <location>
        <begin position="1951"/>
        <end position="1962"/>
    </location>
</feature>
<feature type="region of interest" description="Disordered" evidence="1">
    <location>
        <begin position="136"/>
        <end position="198"/>
    </location>
</feature>
<feature type="region of interest" description="Disordered" evidence="1">
    <location>
        <begin position="1677"/>
        <end position="1722"/>
    </location>
</feature>
<dbReference type="EMBL" id="JAIZAY010000016">
    <property type="protein sequence ID" value="KAJ8027028.1"/>
    <property type="molecule type" value="Genomic_DNA"/>
</dbReference>